<name>A0ABY8EXR1_9HYPH</name>
<organism evidence="1 2">
    <name type="scientific">Roseibium porphyridii</name>
    <dbReference type="NCBI Taxonomy" id="2866279"/>
    <lineage>
        <taxon>Bacteria</taxon>
        <taxon>Pseudomonadati</taxon>
        <taxon>Pseudomonadota</taxon>
        <taxon>Alphaproteobacteria</taxon>
        <taxon>Hyphomicrobiales</taxon>
        <taxon>Stappiaceae</taxon>
        <taxon>Roseibium</taxon>
    </lineage>
</organism>
<dbReference type="InterPro" id="IPR007833">
    <property type="entry name" value="Capsule_polysaccharide_synth"/>
</dbReference>
<dbReference type="EMBL" id="CP120863">
    <property type="protein sequence ID" value="WFE87851.1"/>
    <property type="molecule type" value="Genomic_DNA"/>
</dbReference>
<protein>
    <submittedName>
        <fullName evidence="1">Capsular biosynthesis protein</fullName>
    </submittedName>
</protein>
<accession>A0ABY8EXR1</accession>
<proteinExistence type="predicted"/>
<dbReference type="Pfam" id="PF05159">
    <property type="entry name" value="Capsule_synth"/>
    <property type="match status" value="1"/>
</dbReference>
<dbReference type="Proteomes" id="UP001209803">
    <property type="component" value="Chromosome"/>
</dbReference>
<evidence type="ECO:0000313" key="2">
    <source>
        <dbReference type="Proteomes" id="UP001209803"/>
    </source>
</evidence>
<gene>
    <name evidence="1" type="ORF">K1718_16980</name>
</gene>
<sequence>MSGEANDPHCDTPLLVSERAILFLQGPLSPFYRQAGDILRQKGYRVHRLNFCAGDWLHWHGEGCTSYKSDERHWPEFIAEFLSKNQITDLVLHGDQRLYHRLAIEAALKTEVFVAVTELGALRPGWMTLERNGLSTLSHFPVNADEIREIAKRAGDVDLSPLYPSSFWLQTAPDVTYNLINVFLKVLYPNYQRHTIYPPVSEYLRGALRLISQGKRDRVVQRDVGTLKKSGKPFFLLPLQLEGDFQLRRHSPYDSFAEVIDVVFRSFAKNGPQDDCLVLKTHPLDVGFENWREASLSLAHQHGLSKRLLFLDGGRLSDLFDAARGVVTLNSTAGVEALQAGLPVKTLVPAHYDIEGLTHQGDLESFWQSPQKPDLELLGCYIRALAATTQIRGSIHNRKGTRIAAENLANHIADRTINPLGAFVDPPPRLTRARELGVPL</sequence>
<dbReference type="CDD" id="cd16441">
    <property type="entry name" value="beta_Kdo_transferase_KpsS"/>
    <property type="match status" value="1"/>
</dbReference>
<keyword evidence="2" id="KW-1185">Reference proteome</keyword>
<reference evidence="1 2" key="1">
    <citation type="submission" date="2023-03" db="EMBL/GenBank/DDBJ databases">
        <title>Roseibium porphyridii sp. nov. and Roseibium rhodosorbium sp. nov. isolated from marine algae, Porphyridium cruentum and Rhodosorus marinus, respectively.</title>
        <authorList>
            <person name="Lee M.W."/>
            <person name="Choi B.J."/>
            <person name="Lee J.K."/>
            <person name="Choi D.G."/>
            <person name="Baek J.H."/>
            <person name="Bayburt H."/>
            <person name="Kim J.M."/>
            <person name="Han D.M."/>
            <person name="Kim K.H."/>
            <person name="Jeon C.O."/>
        </authorList>
    </citation>
    <scope>NUCLEOTIDE SEQUENCE [LARGE SCALE GENOMIC DNA]</scope>
    <source>
        <strain evidence="1 2">KMA01</strain>
    </source>
</reference>
<evidence type="ECO:0000313" key="1">
    <source>
        <dbReference type="EMBL" id="WFE87851.1"/>
    </source>
</evidence>
<dbReference type="RefSeq" id="WP_265681454.1">
    <property type="nucleotide sequence ID" value="NZ_CP120863.1"/>
</dbReference>